<reference evidence="2 3" key="1">
    <citation type="submission" date="2023-01" db="EMBL/GenBank/DDBJ databases">
        <title>Novel species of the genus Asticcacaulis isolated from rivers.</title>
        <authorList>
            <person name="Lu H."/>
        </authorList>
    </citation>
    <scope>NUCLEOTIDE SEQUENCE [LARGE SCALE GENOMIC DNA]</scope>
    <source>
        <strain evidence="2 3">DXS10W</strain>
    </source>
</reference>
<name>A0ABT5IE27_9CAUL</name>
<gene>
    <name evidence="2" type="ORF">PQU94_09140</name>
</gene>
<evidence type="ECO:0000313" key="3">
    <source>
        <dbReference type="Proteomes" id="UP001216595"/>
    </source>
</evidence>
<organism evidence="2 3">
    <name type="scientific">Asticcacaulis currens</name>
    <dbReference type="NCBI Taxonomy" id="2984210"/>
    <lineage>
        <taxon>Bacteria</taxon>
        <taxon>Pseudomonadati</taxon>
        <taxon>Pseudomonadota</taxon>
        <taxon>Alphaproteobacteria</taxon>
        <taxon>Caulobacterales</taxon>
        <taxon>Caulobacteraceae</taxon>
        <taxon>Asticcacaulis</taxon>
    </lineage>
</organism>
<dbReference type="Gene3D" id="3.30.2020.40">
    <property type="entry name" value="Uncharacterised protein PF10387, DUF2442"/>
    <property type="match status" value="1"/>
</dbReference>
<dbReference type="RefSeq" id="WP_272741151.1">
    <property type="nucleotide sequence ID" value="NZ_JAQQKW010000004.1"/>
</dbReference>
<feature type="region of interest" description="Disordered" evidence="1">
    <location>
        <begin position="102"/>
        <end position="128"/>
    </location>
</feature>
<accession>A0ABT5IE27</accession>
<sequence length="128" mass="13854">MAEFKPVTVRQFEQTRRKPQTTFRAESARYDAQSAQLVVQLTNGASVGFPLRAIAGLEDAKPEDLNGIEVQGRGYGLHVPSLDADISVSRLFLDVLGSHTMSRAERRATASRANGAKGGRPKASTPLM</sequence>
<proteinExistence type="predicted"/>
<evidence type="ECO:0000256" key="1">
    <source>
        <dbReference type="SAM" id="MobiDB-lite"/>
    </source>
</evidence>
<dbReference type="EMBL" id="JAQQKW010000004">
    <property type="protein sequence ID" value="MDC7694444.1"/>
    <property type="molecule type" value="Genomic_DNA"/>
</dbReference>
<comment type="caution">
    <text evidence="2">The sequence shown here is derived from an EMBL/GenBank/DDBJ whole genome shotgun (WGS) entry which is preliminary data.</text>
</comment>
<dbReference type="InterPro" id="IPR018841">
    <property type="entry name" value="DUF2442"/>
</dbReference>
<dbReference type="Proteomes" id="UP001216595">
    <property type="component" value="Unassembled WGS sequence"/>
</dbReference>
<keyword evidence="3" id="KW-1185">Reference proteome</keyword>
<protein>
    <submittedName>
        <fullName evidence="2">DUF2442 domain-containing protein</fullName>
    </submittedName>
</protein>
<dbReference type="Pfam" id="PF10387">
    <property type="entry name" value="DUF2442"/>
    <property type="match status" value="1"/>
</dbReference>
<evidence type="ECO:0000313" key="2">
    <source>
        <dbReference type="EMBL" id="MDC7694444.1"/>
    </source>
</evidence>